<keyword evidence="9" id="KW-1185">Reference proteome</keyword>
<proteinExistence type="predicted"/>
<accession>A0ABU3EZ74</accession>
<dbReference type="PANTHER" id="PTHR45008">
    <property type="entry name" value="PTS SYSTEM GLUCOSE-SPECIFIC EIIA COMPONENT"/>
    <property type="match status" value="1"/>
</dbReference>
<dbReference type="EMBL" id="JARPYI010000005">
    <property type="protein sequence ID" value="MDT2600150.1"/>
    <property type="molecule type" value="Genomic_DNA"/>
</dbReference>
<comment type="subcellular location">
    <subcellularLocation>
        <location evidence="1">Cytoplasm</location>
    </subcellularLocation>
</comment>
<evidence type="ECO:0000256" key="6">
    <source>
        <dbReference type="ARBA" id="ARBA00022777"/>
    </source>
</evidence>
<gene>
    <name evidence="8" type="ORF">P7D85_10225</name>
</gene>
<evidence type="ECO:0000256" key="2">
    <source>
        <dbReference type="ARBA" id="ARBA00022448"/>
    </source>
</evidence>
<dbReference type="InterPro" id="IPR050890">
    <property type="entry name" value="PTS_EIIA_component"/>
</dbReference>
<evidence type="ECO:0000259" key="7">
    <source>
        <dbReference type="PROSITE" id="PS51093"/>
    </source>
</evidence>
<dbReference type="PROSITE" id="PS51093">
    <property type="entry name" value="PTS_EIIA_TYPE_1"/>
    <property type="match status" value="1"/>
</dbReference>
<reference evidence="8 9" key="1">
    <citation type="submission" date="2023-03" db="EMBL/GenBank/DDBJ databases">
        <authorList>
            <person name="Shen W."/>
            <person name="Cai J."/>
        </authorList>
    </citation>
    <scope>NUCLEOTIDE SEQUENCE [LARGE SCALE GENOMIC DNA]</scope>
    <source>
        <strain evidence="8 9">D6-4</strain>
    </source>
</reference>
<dbReference type="Proteomes" id="UP001252875">
    <property type="component" value="Unassembled WGS sequence"/>
</dbReference>
<keyword evidence="3 8" id="KW-0762">Sugar transport</keyword>
<dbReference type="NCBIfam" id="TIGR00830">
    <property type="entry name" value="PTBA"/>
    <property type="match status" value="1"/>
</dbReference>
<dbReference type="InterPro" id="IPR011055">
    <property type="entry name" value="Dup_hybrid_motif"/>
</dbReference>
<evidence type="ECO:0000256" key="4">
    <source>
        <dbReference type="ARBA" id="ARBA00022679"/>
    </source>
</evidence>
<feature type="domain" description="PTS EIIA type-1" evidence="7">
    <location>
        <begin position="29"/>
        <end position="133"/>
    </location>
</feature>
<dbReference type="SUPFAM" id="SSF51261">
    <property type="entry name" value="Duplicated hybrid motif"/>
    <property type="match status" value="1"/>
</dbReference>
<evidence type="ECO:0000313" key="9">
    <source>
        <dbReference type="Proteomes" id="UP001252875"/>
    </source>
</evidence>
<dbReference type="RefSeq" id="WP_311822374.1">
    <property type="nucleotide sequence ID" value="NZ_JARPYF010000005.1"/>
</dbReference>
<evidence type="ECO:0000256" key="3">
    <source>
        <dbReference type="ARBA" id="ARBA00022597"/>
    </source>
</evidence>
<dbReference type="InterPro" id="IPR001127">
    <property type="entry name" value="PTS_EIIA_1_perm"/>
</dbReference>
<evidence type="ECO:0000313" key="8">
    <source>
        <dbReference type="EMBL" id="MDT2600150.1"/>
    </source>
</evidence>
<evidence type="ECO:0000256" key="5">
    <source>
        <dbReference type="ARBA" id="ARBA00022683"/>
    </source>
</evidence>
<keyword evidence="2" id="KW-0813">Transport</keyword>
<dbReference type="Pfam" id="PF00358">
    <property type="entry name" value="PTS_EIIA_1"/>
    <property type="match status" value="1"/>
</dbReference>
<organism evidence="8 9">
    <name type="scientific">Enterococcus hulanensis</name>
    <dbReference type="NCBI Taxonomy" id="2559929"/>
    <lineage>
        <taxon>Bacteria</taxon>
        <taxon>Bacillati</taxon>
        <taxon>Bacillota</taxon>
        <taxon>Bacilli</taxon>
        <taxon>Lactobacillales</taxon>
        <taxon>Enterococcaceae</taxon>
        <taxon>Enterococcus</taxon>
    </lineage>
</organism>
<dbReference type="PANTHER" id="PTHR45008:SF1">
    <property type="entry name" value="PTS SYSTEM GLUCOSE-SPECIFIC EIIA COMPONENT"/>
    <property type="match status" value="1"/>
</dbReference>
<evidence type="ECO:0000256" key="1">
    <source>
        <dbReference type="ARBA" id="ARBA00004496"/>
    </source>
</evidence>
<keyword evidence="5" id="KW-0598">Phosphotransferase system</keyword>
<sequence>MFNKLFKKKTTVVYSPVSGKVIQLSEVDDDVFSSEMMGIGFAVQPESNTLVSPIDGVIESVFPTKHALMIKGDKGIEVLVHIGVDTVELNGKGFEILVEPGEKVAAQQKIANIDFDTIKVAGKGIEVMVIFPNLDKIKKEVFNLSNEGEIIAEL</sequence>
<keyword evidence="6" id="KW-0418">Kinase</keyword>
<name>A0ABU3EZ74_9ENTE</name>
<comment type="caution">
    <text evidence="8">The sequence shown here is derived from an EMBL/GenBank/DDBJ whole genome shotgun (WGS) entry which is preliminary data.</text>
</comment>
<dbReference type="PROSITE" id="PS00371">
    <property type="entry name" value="PTS_EIIA_TYPE_1_HIS"/>
    <property type="match status" value="1"/>
</dbReference>
<dbReference type="Gene3D" id="2.70.70.10">
    <property type="entry name" value="Glucose Permease (Domain IIA)"/>
    <property type="match status" value="1"/>
</dbReference>
<keyword evidence="4" id="KW-0808">Transferase</keyword>
<protein>
    <submittedName>
        <fullName evidence="8">PTS glucose transporter subunit IIA</fullName>
    </submittedName>
</protein>